<dbReference type="AlphaFoldDB" id="A0A949K2R4"/>
<keyword evidence="1" id="KW-0946">Virion</keyword>
<keyword evidence="1" id="KW-0167">Capsid protein</keyword>
<dbReference type="Pfam" id="PF07875">
    <property type="entry name" value="Coat_F"/>
    <property type="match status" value="1"/>
</dbReference>
<name>A0A949K2R4_9FIRM</name>
<dbReference type="RefSeq" id="WP_158344497.1">
    <property type="nucleotide sequence ID" value="NZ_JAHQCW010000045.1"/>
</dbReference>
<proteinExistence type="predicted"/>
<gene>
    <name evidence="1" type="ORF">KTH89_20605</name>
</gene>
<evidence type="ECO:0000313" key="2">
    <source>
        <dbReference type="Proteomes" id="UP000712157"/>
    </source>
</evidence>
<dbReference type="Proteomes" id="UP000712157">
    <property type="component" value="Unassembled WGS sequence"/>
</dbReference>
<accession>A0A949K2R4</accession>
<dbReference type="InterPro" id="IPR012851">
    <property type="entry name" value="Spore_coat_CotF-like"/>
</dbReference>
<organism evidence="1 2">
    <name type="scientific">Diplocloster agilis</name>
    <dbReference type="NCBI Taxonomy" id="2850323"/>
    <lineage>
        <taxon>Bacteria</taxon>
        <taxon>Bacillati</taxon>
        <taxon>Bacillota</taxon>
        <taxon>Clostridia</taxon>
        <taxon>Lachnospirales</taxon>
        <taxon>Lachnospiraceae</taxon>
        <taxon>Diplocloster</taxon>
    </lineage>
</organism>
<comment type="caution">
    <text evidence="1">The sequence shown here is derived from an EMBL/GenBank/DDBJ whole genome shotgun (WGS) entry which is preliminary data.</text>
</comment>
<keyword evidence="2" id="KW-1185">Reference proteome</keyword>
<protein>
    <submittedName>
        <fullName evidence="1">Spore coat protein</fullName>
    </submittedName>
</protein>
<sequence>MDEKTMVADALWGINGDLGKFGEMIPQTENPALKQVLKQMRNMCEQSQEELYQIARSKSYYVPAEKATAEEVQHVKSVLTQLSGSGKSSLL</sequence>
<dbReference type="EMBL" id="JAHQCW010000045">
    <property type="protein sequence ID" value="MBU9738941.1"/>
    <property type="molecule type" value="Genomic_DNA"/>
</dbReference>
<evidence type="ECO:0000313" key="1">
    <source>
        <dbReference type="EMBL" id="MBU9738941.1"/>
    </source>
</evidence>
<reference evidence="1" key="1">
    <citation type="submission" date="2021-06" db="EMBL/GenBank/DDBJ databases">
        <title>Description of novel taxa of the family Lachnospiraceae.</title>
        <authorList>
            <person name="Chaplin A.V."/>
            <person name="Sokolova S.R."/>
            <person name="Pikina A.P."/>
            <person name="Korzhanova M."/>
            <person name="Belova V."/>
            <person name="Korostin D."/>
            <person name="Efimov B.A."/>
        </authorList>
    </citation>
    <scope>NUCLEOTIDE SEQUENCE</scope>
    <source>
        <strain evidence="1">ASD5720</strain>
    </source>
</reference>